<dbReference type="EMBL" id="BLVP01000008">
    <property type="protein sequence ID" value="GFM36928.1"/>
    <property type="molecule type" value="Genomic_DNA"/>
</dbReference>
<sequence>MSENNGNTALRFDQQVIASWIDPGSRVLDVGCGDGSLLGYLVREKGVRGSGIELDEAAAVRCIAQGLSVVQGNVNEELPHYPDNAFDYVIVSQTLQQVHRPSRMLEHLLRVGRHGIVSFPNFGYWRVRWQAMFGGRAPKTKELPFEWHDTPNIRVLTLEDFRHYAREIPFRIMREAAVTMPCGTLFPRHVTLLPNIRASYGVFMIERPHNHTANDRSIQS</sequence>
<proteinExistence type="predicted"/>
<evidence type="ECO:0000256" key="1">
    <source>
        <dbReference type="ARBA" id="ARBA00022679"/>
    </source>
</evidence>
<evidence type="ECO:0000313" key="3">
    <source>
        <dbReference type="Proteomes" id="UP000503820"/>
    </source>
</evidence>
<dbReference type="GO" id="GO:0016740">
    <property type="term" value="F:transferase activity"/>
    <property type="evidence" value="ECO:0007669"/>
    <property type="project" value="UniProtKB-KW"/>
</dbReference>
<dbReference type="Gene3D" id="3.40.50.150">
    <property type="entry name" value="Vaccinia Virus protein VP39"/>
    <property type="match status" value="1"/>
</dbReference>
<reference evidence="2 3" key="1">
    <citation type="submission" date="2020-05" db="EMBL/GenBank/DDBJ databases">
        <title>Draft genome sequence of Desulfovibrio psychrotolerans JS1T.</title>
        <authorList>
            <person name="Ueno A."/>
            <person name="Tamazawa S."/>
            <person name="Tamamura S."/>
            <person name="Murakami T."/>
            <person name="Kiyama T."/>
            <person name="Inomata H."/>
            <person name="Amano Y."/>
            <person name="Miyakawa K."/>
            <person name="Tamaki H."/>
            <person name="Naganuma T."/>
            <person name="Kaneko K."/>
        </authorList>
    </citation>
    <scope>NUCLEOTIDE SEQUENCE [LARGE SCALE GENOMIC DNA]</scope>
    <source>
        <strain evidence="2 3">JS1</strain>
    </source>
</reference>
<comment type="caution">
    <text evidence="2">The sequence shown here is derived from an EMBL/GenBank/DDBJ whole genome shotgun (WGS) entry which is preliminary data.</text>
</comment>
<keyword evidence="3" id="KW-1185">Reference proteome</keyword>
<protein>
    <recommendedName>
        <fullName evidence="4">Methionine biosynthesis protein MetW</fullName>
    </recommendedName>
</protein>
<dbReference type="SUPFAM" id="SSF53335">
    <property type="entry name" value="S-adenosyl-L-methionine-dependent methyltransferases"/>
    <property type="match status" value="1"/>
</dbReference>
<dbReference type="CDD" id="cd02440">
    <property type="entry name" value="AdoMet_MTases"/>
    <property type="match status" value="1"/>
</dbReference>
<organism evidence="2 3">
    <name type="scientific">Desulfovibrio psychrotolerans</name>
    <dbReference type="NCBI Taxonomy" id="415242"/>
    <lineage>
        <taxon>Bacteria</taxon>
        <taxon>Pseudomonadati</taxon>
        <taxon>Thermodesulfobacteriota</taxon>
        <taxon>Desulfovibrionia</taxon>
        <taxon>Desulfovibrionales</taxon>
        <taxon>Desulfovibrionaceae</taxon>
        <taxon>Desulfovibrio</taxon>
    </lineage>
</organism>
<dbReference type="RefSeq" id="WP_308483154.1">
    <property type="nucleotide sequence ID" value="NZ_BLVP01000008.1"/>
</dbReference>
<dbReference type="Pfam" id="PF07021">
    <property type="entry name" value="MetW"/>
    <property type="match status" value="1"/>
</dbReference>
<keyword evidence="1" id="KW-0808">Transferase</keyword>
<dbReference type="InterPro" id="IPR029063">
    <property type="entry name" value="SAM-dependent_MTases_sf"/>
</dbReference>
<evidence type="ECO:0008006" key="4">
    <source>
        <dbReference type="Google" id="ProtNLM"/>
    </source>
</evidence>
<dbReference type="PANTHER" id="PTHR43861">
    <property type="entry name" value="TRANS-ACONITATE 2-METHYLTRANSFERASE-RELATED"/>
    <property type="match status" value="1"/>
</dbReference>
<gene>
    <name evidence="2" type="ORF">DSM19430T_16120</name>
</gene>
<dbReference type="AlphaFoldDB" id="A0A7J0BTD3"/>
<name>A0A7J0BTD3_9BACT</name>
<dbReference type="NCBIfam" id="TIGR02081">
    <property type="entry name" value="metW"/>
    <property type="match status" value="1"/>
</dbReference>
<dbReference type="InterPro" id="IPR010743">
    <property type="entry name" value="Methionine_synth_MetW"/>
</dbReference>
<evidence type="ECO:0000313" key="2">
    <source>
        <dbReference type="EMBL" id="GFM36928.1"/>
    </source>
</evidence>
<dbReference type="PANTHER" id="PTHR43861:SF3">
    <property type="entry name" value="PUTATIVE (AFU_ORTHOLOGUE AFUA_2G14390)-RELATED"/>
    <property type="match status" value="1"/>
</dbReference>
<dbReference type="Proteomes" id="UP000503820">
    <property type="component" value="Unassembled WGS sequence"/>
</dbReference>
<accession>A0A7J0BTD3</accession>